<dbReference type="InterPro" id="IPR015943">
    <property type="entry name" value="WD40/YVTN_repeat-like_dom_sf"/>
</dbReference>
<accession>A0A381SA72</accession>
<dbReference type="CDD" id="cd15482">
    <property type="entry name" value="Sialidase_non-viral"/>
    <property type="match status" value="1"/>
</dbReference>
<dbReference type="EMBL" id="UINC01002673">
    <property type="protein sequence ID" value="SUZ99147.1"/>
    <property type="molecule type" value="Genomic_DNA"/>
</dbReference>
<evidence type="ECO:0000313" key="3">
    <source>
        <dbReference type="EMBL" id="SUZ99147.1"/>
    </source>
</evidence>
<feature type="domain" description="Sortilin N-terminal" evidence="2">
    <location>
        <begin position="289"/>
        <end position="392"/>
    </location>
</feature>
<dbReference type="SUPFAM" id="SSF50939">
    <property type="entry name" value="Sialidases"/>
    <property type="match status" value="1"/>
</dbReference>
<dbReference type="Pfam" id="PF15902">
    <property type="entry name" value="Sortilin-Vps10"/>
    <property type="match status" value="2"/>
</dbReference>
<name>A0A381SA72_9ZZZZ</name>
<dbReference type="SUPFAM" id="SSF110296">
    <property type="entry name" value="Oligoxyloglucan reducing end-specific cellobiohydrolase"/>
    <property type="match status" value="1"/>
</dbReference>
<dbReference type="AlphaFoldDB" id="A0A381SA72"/>
<feature type="non-terminal residue" evidence="3">
    <location>
        <position position="618"/>
    </location>
</feature>
<gene>
    <name evidence="3" type="ORF">METZ01_LOCUS52001</name>
</gene>
<dbReference type="Gene3D" id="2.130.10.10">
    <property type="entry name" value="YVTN repeat-like/Quinoprotein amine dehydrogenase"/>
    <property type="match status" value="4"/>
</dbReference>
<reference evidence="3" key="1">
    <citation type="submission" date="2018-05" db="EMBL/GenBank/DDBJ databases">
        <authorList>
            <person name="Lanie J.A."/>
            <person name="Ng W.-L."/>
            <person name="Kazmierczak K.M."/>
            <person name="Andrzejewski T.M."/>
            <person name="Davidsen T.M."/>
            <person name="Wayne K.J."/>
            <person name="Tettelin H."/>
            <person name="Glass J.I."/>
            <person name="Rusch D."/>
            <person name="Podicherti R."/>
            <person name="Tsui H.-C.T."/>
            <person name="Winkler M.E."/>
        </authorList>
    </citation>
    <scope>NUCLEOTIDE SEQUENCE</scope>
</reference>
<dbReference type="InterPro" id="IPR036278">
    <property type="entry name" value="Sialidase_sf"/>
</dbReference>
<protein>
    <recommendedName>
        <fullName evidence="2">Sortilin N-terminal domain-containing protein</fullName>
    </recommendedName>
</protein>
<evidence type="ECO:0000259" key="2">
    <source>
        <dbReference type="Pfam" id="PF15902"/>
    </source>
</evidence>
<dbReference type="PANTHER" id="PTHR43739:SF5">
    <property type="entry name" value="EXO-ALPHA-SIALIDASE"/>
    <property type="match status" value="1"/>
</dbReference>
<keyword evidence="1" id="KW-0677">Repeat</keyword>
<feature type="domain" description="Sortilin N-terminal" evidence="2">
    <location>
        <begin position="130"/>
        <end position="257"/>
    </location>
</feature>
<dbReference type="PANTHER" id="PTHR43739">
    <property type="entry name" value="XYLOGLUCANASE (EUROFUNG)"/>
    <property type="match status" value="1"/>
</dbReference>
<sequence>MKSIYRNKYLIFIFTISLLTNLSSQNKKDNIWADDNFTGLQFRSIGPALMSGRISDIAVHPEDDNIWYLTVGSGGVWKTTNAGVTWTPIFDDQGSYSIGCVTIDPNNPHIVWIGTGEDLGGRHFGYGDGVYRSDDGGKTWKNMGLKNSEHVSKILIHPENSNVVWVASQGPLWSKGGDRGVYKSTDGGENWTNVWSDNEWTGATELVMDPRNPDRLYLASWQKHRNIAAYMGGGPGSGIHRSDDGGKTWQKLSSGLPQSNMGKIGLDISRHNPDILYAAIELDRRTGGVYRSTDRGATWKKMSDTVSGATGPHYYQELYASPHKFDRLYLMDANMQISEDGGKTFYRMSEQHKHGDNHAIAFRKDDPDYLLVGSDGGLYESFDHTKTWRFMANLPITQFYDVAVDDAEPFYNVFGGTQDNNTEGGPSRTDNWQGIQNSDWRVVLNWDGHQPATEPGNPNIMYGQRQQGTLARIDMITGEVVDVQPQPAAGEDYERYNWDAPILVSPHKPSRLYFASQRVWRSENRGDKWTAISGDLTRNENRFDLPIMGKKQSWDNPWDVSAMSNYNTVTALSESPRKEGMIYAGTDDGFINLTEDGGKNWRKIEVRKLPGVPATAYV</sequence>
<proteinExistence type="predicted"/>
<organism evidence="3">
    <name type="scientific">marine metagenome</name>
    <dbReference type="NCBI Taxonomy" id="408172"/>
    <lineage>
        <taxon>unclassified sequences</taxon>
        <taxon>metagenomes</taxon>
        <taxon>ecological metagenomes</taxon>
    </lineage>
</organism>
<dbReference type="GO" id="GO:0010411">
    <property type="term" value="P:xyloglucan metabolic process"/>
    <property type="evidence" value="ECO:0007669"/>
    <property type="project" value="TreeGrafter"/>
</dbReference>
<dbReference type="InterPro" id="IPR031778">
    <property type="entry name" value="Sortilin_N"/>
</dbReference>
<dbReference type="InterPro" id="IPR052025">
    <property type="entry name" value="Xyloglucanase_GH74"/>
</dbReference>
<evidence type="ECO:0000256" key="1">
    <source>
        <dbReference type="ARBA" id="ARBA00022737"/>
    </source>
</evidence>